<feature type="compositionally biased region" description="Low complexity" evidence="1">
    <location>
        <begin position="20"/>
        <end position="35"/>
    </location>
</feature>
<organism evidence="2 3">
    <name type="scientific">Halobellus ruber</name>
    <dbReference type="NCBI Taxonomy" id="2761102"/>
    <lineage>
        <taxon>Archaea</taxon>
        <taxon>Methanobacteriati</taxon>
        <taxon>Methanobacteriota</taxon>
        <taxon>Stenosarchaea group</taxon>
        <taxon>Halobacteria</taxon>
        <taxon>Halobacteriales</taxon>
        <taxon>Haloferacaceae</taxon>
        <taxon>Halobellus</taxon>
    </lineage>
</organism>
<dbReference type="Gene3D" id="1.10.150.20">
    <property type="entry name" value="5' to 3' exonuclease, C-terminal subdomain"/>
    <property type="match status" value="1"/>
</dbReference>
<feature type="compositionally biased region" description="Acidic residues" evidence="1">
    <location>
        <begin position="106"/>
        <end position="125"/>
    </location>
</feature>
<dbReference type="GO" id="GO:0000166">
    <property type="term" value="F:nucleotide binding"/>
    <property type="evidence" value="ECO:0007669"/>
    <property type="project" value="InterPro"/>
</dbReference>
<dbReference type="InterPro" id="IPR010995">
    <property type="entry name" value="DNA_repair_Rad51/TF_NusA_a-hlx"/>
</dbReference>
<dbReference type="Pfam" id="PF14520">
    <property type="entry name" value="HHH_5"/>
    <property type="match status" value="1"/>
</dbReference>
<evidence type="ECO:0000313" key="3">
    <source>
        <dbReference type="Proteomes" id="UP000546257"/>
    </source>
</evidence>
<keyword evidence="3" id="KW-1185">Reference proteome</keyword>
<dbReference type="Proteomes" id="UP000546257">
    <property type="component" value="Unassembled WGS sequence"/>
</dbReference>
<accession>A0A7J9SHY2</accession>
<comment type="caution">
    <text evidence="2">The sequence shown here is derived from an EMBL/GenBank/DDBJ whole genome shotgun (WGS) entry which is preliminary data.</text>
</comment>
<sequence>MSIIDTIMSALRSLTGGGTDESTTTSGSTGSRSDGQVSVEHEPDSEPASPDASTEAAVKGGDADAGVADDAAAAGTDATASTGTLVDEDAGKEPAEAVAEAGSGDGDADEGDAAAEGDDGTEADDAGAATESVETITGIGPAYAGRLEGIGIETVGELAAADAAEVAEGIDVSETRVSDWIERANDAS</sequence>
<evidence type="ECO:0000256" key="1">
    <source>
        <dbReference type="SAM" id="MobiDB-lite"/>
    </source>
</evidence>
<protein>
    <submittedName>
        <fullName evidence="2">Helix-hairpin-helix domain-containing protein</fullName>
    </submittedName>
</protein>
<reference evidence="2 3" key="1">
    <citation type="submission" date="2020-08" db="EMBL/GenBank/DDBJ databases">
        <authorList>
            <person name="Seo M.-J."/>
        </authorList>
    </citation>
    <scope>NUCLEOTIDE SEQUENCE [LARGE SCALE GENOMIC DNA]</scope>
    <source>
        <strain evidence="2 3">MBLA0160</strain>
    </source>
</reference>
<dbReference type="RefSeq" id="WP_185192714.1">
    <property type="nucleotide sequence ID" value="NZ_JACKXD010000003.1"/>
</dbReference>
<feature type="region of interest" description="Disordered" evidence="1">
    <location>
        <begin position="12"/>
        <end position="134"/>
    </location>
</feature>
<feature type="compositionally biased region" description="Low complexity" evidence="1">
    <location>
        <begin position="56"/>
        <end position="84"/>
    </location>
</feature>
<dbReference type="EMBL" id="JACKXD010000003">
    <property type="protein sequence ID" value="MBB6646328.1"/>
    <property type="molecule type" value="Genomic_DNA"/>
</dbReference>
<evidence type="ECO:0000313" key="2">
    <source>
        <dbReference type="EMBL" id="MBB6646328.1"/>
    </source>
</evidence>
<name>A0A7J9SHY2_9EURY</name>
<dbReference type="AlphaFoldDB" id="A0A7J9SHY2"/>
<dbReference type="SUPFAM" id="SSF47794">
    <property type="entry name" value="Rad51 N-terminal domain-like"/>
    <property type="match status" value="1"/>
</dbReference>
<gene>
    <name evidence="2" type="ORF">H5V44_08505</name>
</gene>
<proteinExistence type="predicted"/>